<dbReference type="Pfam" id="PF01743">
    <property type="entry name" value="PolyA_pol"/>
    <property type="match status" value="1"/>
</dbReference>
<evidence type="ECO:0000256" key="1">
    <source>
        <dbReference type="ARBA" id="ARBA00001946"/>
    </source>
</evidence>
<dbReference type="GO" id="GO:1990817">
    <property type="term" value="F:poly(A) RNA polymerase activity"/>
    <property type="evidence" value="ECO:0007669"/>
    <property type="project" value="UniProtKB-EC"/>
</dbReference>
<dbReference type="CDD" id="cd05398">
    <property type="entry name" value="NT_ClassII-CCAase"/>
    <property type="match status" value="1"/>
</dbReference>
<dbReference type="GO" id="GO:0000166">
    <property type="term" value="F:nucleotide binding"/>
    <property type="evidence" value="ECO:0007669"/>
    <property type="project" value="UniProtKB-KW"/>
</dbReference>
<dbReference type="EMBL" id="CP001340">
    <property type="protein sequence ID" value="ACL93880.2"/>
    <property type="molecule type" value="Genomic_DNA"/>
</dbReference>
<dbReference type="PANTHER" id="PTHR46173">
    <property type="entry name" value="CCA TRNA NUCLEOTIDYLTRANSFERASE 1, MITOCHONDRIAL"/>
    <property type="match status" value="1"/>
</dbReference>
<dbReference type="Gene3D" id="3.30.460.10">
    <property type="entry name" value="Beta Polymerase, domain 2"/>
    <property type="match status" value="1"/>
</dbReference>
<dbReference type="OrthoDB" id="9805698at2"/>
<dbReference type="GeneID" id="7330540"/>
<dbReference type="InterPro" id="IPR050264">
    <property type="entry name" value="Bact_CCA-adding_enz_type3_sf"/>
</dbReference>
<keyword evidence="12" id="KW-1185">Reference proteome</keyword>
<feature type="domain" description="tRNA nucleotidyltransferase/poly(A) polymerase RNA and SrmB- binding" evidence="10">
    <location>
        <begin position="192"/>
        <end position="244"/>
    </location>
</feature>
<keyword evidence="7" id="KW-0460">Magnesium</keyword>
<evidence type="ECO:0000256" key="4">
    <source>
        <dbReference type="ARBA" id="ARBA00022695"/>
    </source>
</evidence>
<evidence type="ECO:0000256" key="6">
    <source>
        <dbReference type="ARBA" id="ARBA00022741"/>
    </source>
</evidence>
<comment type="similarity">
    <text evidence="8">Belongs to the tRNA nucleotidyltransferase/poly(A) polymerase family.</text>
</comment>
<organism evidence="11 12">
    <name type="scientific">Caulobacter vibrioides (strain NA1000 / CB15N)</name>
    <name type="common">Caulobacter crescentus</name>
    <dbReference type="NCBI Taxonomy" id="565050"/>
    <lineage>
        <taxon>Bacteria</taxon>
        <taxon>Pseudomonadati</taxon>
        <taxon>Pseudomonadota</taxon>
        <taxon>Alphaproteobacteria</taxon>
        <taxon>Caulobacterales</taxon>
        <taxon>Caulobacteraceae</taxon>
        <taxon>Caulobacter</taxon>
    </lineage>
</organism>
<feature type="domain" description="Poly A polymerase head" evidence="9">
    <location>
        <begin position="33"/>
        <end position="155"/>
    </location>
</feature>
<dbReference type="GO" id="GO:0046872">
    <property type="term" value="F:metal ion binding"/>
    <property type="evidence" value="ECO:0007669"/>
    <property type="project" value="UniProtKB-KW"/>
</dbReference>
<keyword evidence="5" id="KW-0479">Metal-binding</keyword>
<dbReference type="Gene3D" id="1.10.3090.10">
    <property type="entry name" value="cca-adding enzyme, domain 2"/>
    <property type="match status" value="1"/>
</dbReference>
<proteinExistence type="inferred from homology"/>
<evidence type="ECO:0000259" key="9">
    <source>
        <dbReference type="Pfam" id="PF01743"/>
    </source>
</evidence>
<keyword evidence="2 8" id="KW-0808">Transferase</keyword>
<dbReference type="InterPro" id="IPR002646">
    <property type="entry name" value="PolA_pol_head_dom"/>
</dbReference>
<dbReference type="AlphaFoldDB" id="A0A0H3C6S6"/>
<dbReference type="RefSeq" id="WP_024265544.1">
    <property type="nucleotide sequence ID" value="NC_011916.1"/>
</dbReference>
<evidence type="ECO:0000256" key="8">
    <source>
        <dbReference type="RuleBase" id="RU003953"/>
    </source>
</evidence>
<evidence type="ECO:0000256" key="5">
    <source>
        <dbReference type="ARBA" id="ARBA00022723"/>
    </source>
</evidence>
<comment type="cofactor">
    <cofactor evidence="1">
        <name>Mg(2+)</name>
        <dbReference type="ChEBI" id="CHEBI:18420"/>
    </cofactor>
</comment>
<dbReference type="HOGENOM" id="CLU_015961_2_3_5"/>
<dbReference type="PATRIC" id="fig|565050.3.peg.413"/>
<gene>
    <name evidence="11" type="ordered locus">CCNA_00413</name>
</gene>
<dbReference type="SUPFAM" id="SSF81301">
    <property type="entry name" value="Nucleotidyltransferase"/>
    <property type="match status" value="1"/>
</dbReference>
<evidence type="ECO:0000259" key="10">
    <source>
        <dbReference type="Pfam" id="PF12627"/>
    </source>
</evidence>
<reference evidence="11 12" key="1">
    <citation type="journal article" date="2010" name="J. Bacteriol.">
        <title>The genetic basis of laboratory adaptation in Caulobacter crescentus.</title>
        <authorList>
            <person name="Marks M.E."/>
            <person name="Castro-Rojas C.M."/>
            <person name="Teiling C."/>
            <person name="Du L."/>
            <person name="Kapatral V."/>
            <person name="Walunas T.L."/>
            <person name="Crosson S."/>
        </authorList>
    </citation>
    <scope>NUCLEOTIDE SEQUENCE [LARGE SCALE GENOMIC DNA]</scope>
    <source>
        <strain evidence="12">NA1000 / CB15N</strain>
    </source>
</reference>
<keyword evidence="3" id="KW-0819">tRNA processing</keyword>
<sequence>MSSEMIGNAPWIALPETKAVIAALEARGYAGCARFVGGCVRNTLMGKPVDDIDIATTLTPDLVIDALEQAGLRAIPTGVDHGTITAVSGGRPYEITTLRKDVSTDGRRAVVAFTQDWNQDAERRDFRFNALYADTDGRVYDPTGEGIRDAHEGRVVFVGDPMTRIREDYLRILRFFRFQAWYGRGEPDQKGLAACKALKGMVSGRAAERTQKELMKMLAADDPRPAFRLMAATSVLSSILPSVKSLARFEALVGIETEQLFENDPDLRLAALIPDDPKVAEQLAERLRLPNNVRDRLVEAVGKNPRVVSWMSPREARRAVYGLGTRTFCDRIKLAWAGSGRDSTAPQWRALLALAETWNPPAFPLSGEEVMKAGVPKGPMVGEVMREIELWWIDQDFIEDKFSAIERLKAVAQGMVY</sequence>
<dbReference type="InterPro" id="IPR043519">
    <property type="entry name" value="NT_sf"/>
</dbReference>
<dbReference type="GO" id="GO:0008033">
    <property type="term" value="P:tRNA processing"/>
    <property type="evidence" value="ECO:0007669"/>
    <property type="project" value="UniProtKB-KW"/>
</dbReference>
<dbReference type="GO" id="GO:0000049">
    <property type="term" value="F:tRNA binding"/>
    <property type="evidence" value="ECO:0007669"/>
    <property type="project" value="TreeGrafter"/>
</dbReference>
<evidence type="ECO:0000256" key="3">
    <source>
        <dbReference type="ARBA" id="ARBA00022694"/>
    </source>
</evidence>
<dbReference type="PANTHER" id="PTHR46173:SF1">
    <property type="entry name" value="CCA TRNA NUCLEOTIDYLTRANSFERASE 1, MITOCHONDRIAL"/>
    <property type="match status" value="1"/>
</dbReference>
<dbReference type="Proteomes" id="UP000001364">
    <property type="component" value="Chromosome"/>
</dbReference>
<dbReference type="InterPro" id="IPR032828">
    <property type="entry name" value="PolyA_RNA-bd"/>
</dbReference>
<name>A0A0H3C6S6_CAUVN</name>
<dbReference type="KEGG" id="ccs:CCNA_00413"/>
<dbReference type="Pfam" id="PF12627">
    <property type="entry name" value="PolyA_pol_RNAbd"/>
    <property type="match status" value="1"/>
</dbReference>
<protein>
    <submittedName>
        <fullName evidence="11">Poly(A) polymerase/tRNA-nucleotidyltransferase</fullName>
        <ecNumber evidence="11">2.7.7.19</ecNumber>
    </submittedName>
</protein>
<keyword evidence="4 11" id="KW-0548">Nucleotidyltransferase</keyword>
<keyword evidence="6" id="KW-0547">Nucleotide-binding</keyword>
<dbReference type="EC" id="2.7.7.19" evidence="11"/>
<evidence type="ECO:0000256" key="7">
    <source>
        <dbReference type="ARBA" id="ARBA00022842"/>
    </source>
</evidence>
<evidence type="ECO:0000256" key="2">
    <source>
        <dbReference type="ARBA" id="ARBA00022679"/>
    </source>
</evidence>
<keyword evidence="8" id="KW-0694">RNA-binding</keyword>
<dbReference type="RefSeq" id="YP_002515788.4">
    <property type="nucleotide sequence ID" value="NC_011916.1"/>
</dbReference>
<evidence type="ECO:0000313" key="11">
    <source>
        <dbReference type="EMBL" id="ACL93880.2"/>
    </source>
</evidence>
<accession>A0A0H3C6S6</accession>
<dbReference type="SUPFAM" id="SSF81891">
    <property type="entry name" value="Poly A polymerase C-terminal region-like"/>
    <property type="match status" value="1"/>
</dbReference>
<evidence type="ECO:0000313" key="12">
    <source>
        <dbReference type="Proteomes" id="UP000001364"/>
    </source>
</evidence>